<comment type="caution">
    <text evidence="3">The sequence shown here is derived from an EMBL/GenBank/DDBJ whole genome shotgun (WGS) entry which is preliminary data.</text>
</comment>
<dbReference type="PANTHER" id="PTHR33678:SF1">
    <property type="entry name" value="BLL1576 PROTEIN"/>
    <property type="match status" value="1"/>
</dbReference>
<gene>
    <name evidence="3" type="ORF">F0185_03415</name>
</gene>
<evidence type="ECO:0000313" key="4">
    <source>
        <dbReference type="Proteomes" id="UP000785613"/>
    </source>
</evidence>
<dbReference type="InterPro" id="IPR039552">
    <property type="entry name" value="IS66_C"/>
</dbReference>
<sequence length="157" mass="17408">MKSASCTTPAGRPSTLRPRLACKRGFLPSSPFLGALAYIRERRAGLSVYLDDPEVSIDTNHLERALRVISMGKKNWLFSWTELGAKHIGIVQSLLATCRLHDINPYGDFVDVLQRVGQHPASLVHQLTSRIWKEMFSANPLRSDLHDLGGRLTCAAA</sequence>
<accession>A0ABX0LD03</accession>
<dbReference type="Pfam" id="PF03050">
    <property type="entry name" value="DDE_Tnp_IS66"/>
    <property type="match status" value="1"/>
</dbReference>
<dbReference type="PANTHER" id="PTHR33678">
    <property type="entry name" value="BLL1576 PROTEIN"/>
    <property type="match status" value="1"/>
</dbReference>
<dbReference type="Proteomes" id="UP000785613">
    <property type="component" value="Unassembled WGS sequence"/>
</dbReference>
<proteinExistence type="predicted"/>
<dbReference type="InterPro" id="IPR052344">
    <property type="entry name" value="Transposase-related"/>
</dbReference>
<name>A0ABX0LD03_9BURK</name>
<evidence type="ECO:0000259" key="2">
    <source>
        <dbReference type="Pfam" id="PF13817"/>
    </source>
</evidence>
<dbReference type="EMBL" id="VUYU01000002">
    <property type="protein sequence ID" value="NHZ32639.1"/>
    <property type="molecule type" value="Genomic_DNA"/>
</dbReference>
<evidence type="ECO:0000259" key="1">
    <source>
        <dbReference type="Pfam" id="PF03050"/>
    </source>
</evidence>
<evidence type="ECO:0000313" key="3">
    <source>
        <dbReference type="EMBL" id="NHZ32639.1"/>
    </source>
</evidence>
<protein>
    <submittedName>
        <fullName evidence="3">IS66 family transposase</fullName>
    </submittedName>
</protein>
<feature type="domain" description="Transposase IS66 central" evidence="1">
    <location>
        <begin position="23"/>
        <end position="86"/>
    </location>
</feature>
<reference evidence="3 4" key="1">
    <citation type="submission" date="2019-09" db="EMBL/GenBank/DDBJ databases">
        <title>Taxonomy of Antarctic Massilia spp.: description of Massilia rubra sp. nov., Massilia aquatica sp. nov., Massilia mucilaginosa sp. nov., Massilia frigida sp. nov. isolated from streams, lakes and regoliths.</title>
        <authorList>
            <person name="Holochova P."/>
            <person name="Sedlacek I."/>
            <person name="Kralova S."/>
            <person name="Maslanova I."/>
            <person name="Busse H.-J."/>
            <person name="Stankova E."/>
            <person name="Vrbovska V."/>
            <person name="Kovarovic V."/>
            <person name="Bartak M."/>
            <person name="Svec P."/>
            <person name="Pantucek R."/>
        </authorList>
    </citation>
    <scope>NUCLEOTIDE SEQUENCE [LARGE SCALE GENOMIC DNA]</scope>
    <source>
        <strain evidence="3 4">CCM 8692</strain>
    </source>
</reference>
<dbReference type="Pfam" id="PF13817">
    <property type="entry name" value="DDE_Tnp_IS66_C"/>
    <property type="match status" value="1"/>
</dbReference>
<dbReference type="InterPro" id="IPR004291">
    <property type="entry name" value="Transposase_IS66_central"/>
</dbReference>
<feature type="domain" description="Transposase IS66 C-terminal" evidence="2">
    <location>
        <begin position="93"/>
        <end position="128"/>
    </location>
</feature>
<keyword evidence="4" id="KW-1185">Reference proteome</keyword>
<organism evidence="3 4">
    <name type="scientific">Massilia rubra</name>
    <dbReference type="NCBI Taxonomy" id="2607910"/>
    <lineage>
        <taxon>Bacteria</taxon>
        <taxon>Pseudomonadati</taxon>
        <taxon>Pseudomonadota</taxon>
        <taxon>Betaproteobacteria</taxon>
        <taxon>Burkholderiales</taxon>
        <taxon>Oxalobacteraceae</taxon>
        <taxon>Telluria group</taxon>
        <taxon>Massilia</taxon>
    </lineage>
</organism>